<gene>
    <name evidence="12" type="ORF">KUTeg_019049</name>
</gene>
<protein>
    <recommendedName>
        <fullName evidence="7">MTOR-associated protein MEAK7</fullName>
    </recommendedName>
    <alternativeName>
        <fullName evidence="9">TBC/LysM-associated domain-containing protein 1</fullName>
    </alternativeName>
    <alternativeName>
        <fullName evidence="8">TLD domain-containing protein 1</fullName>
    </alternativeName>
</protein>
<sequence length="473" mass="54109">MGGSESKGKLEDSSQFTNEERQSIQKFYTENNLSGDGFMKLFISLGEQASTNLKHYILSLRQSGHHKSEKAVSIEQFEKFLGYVLKGYYPEKSIVFAALCSTSKTLKIQEIFWGTKQLIRAYKTFVLRDPMWNNWNLSVPTMISEGKFVLHLLQEIFEKGFPPQIDNDGNIKLPPDTVTEYSETDIESMMSKSPLFMYIFDAVFGGLFHLESQNDSIHDMISSLVTVPYTEPVQGKPVPSQLDIYQITFINFNLLKDLQAEWRIVFSNHLYGDSFTQLLSRIQNKGPTLLVVTDKTGHKFGGFCSKSWELNPKFYGTSDCFLFSLTEYGIYHTTQYNENYMYLNHGQQTLPNGLGMGGQFDYFGLWIDQSFNHGHSKAKPKCTTYGSPQLSGTPEFEVDMIEVWGLGPEPKNEDSDEEVEKQTKKSILDKEPEAKALLNLIGKEQRSEGFQEREDDDMSEEMKRKMNTIPKLI</sequence>
<evidence type="ECO:0000256" key="8">
    <source>
        <dbReference type="ARBA" id="ARBA00041780"/>
    </source>
</evidence>
<evidence type="ECO:0000256" key="6">
    <source>
        <dbReference type="ARBA" id="ARBA00023228"/>
    </source>
</evidence>
<proteinExistence type="predicted"/>
<feature type="region of interest" description="Disordered" evidence="10">
    <location>
        <begin position="407"/>
        <end position="431"/>
    </location>
</feature>
<accession>A0ABQ9EHC3</accession>
<comment type="subcellular location">
    <subcellularLocation>
        <location evidence="3">Cytoplasm</location>
    </subcellularLocation>
    <subcellularLocation>
        <location evidence="2">Lysosome</location>
    </subcellularLocation>
    <subcellularLocation>
        <location evidence="1">Membrane</location>
    </subcellularLocation>
</comment>
<evidence type="ECO:0000256" key="3">
    <source>
        <dbReference type="ARBA" id="ARBA00004496"/>
    </source>
</evidence>
<evidence type="ECO:0000259" key="11">
    <source>
        <dbReference type="PROSITE" id="PS51886"/>
    </source>
</evidence>
<dbReference type="SMART" id="SM00584">
    <property type="entry name" value="TLDc"/>
    <property type="match status" value="1"/>
</dbReference>
<evidence type="ECO:0000256" key="1">
    <source>
        <dbReference type="ARBA" id="ARBA00004370"/>
    </source>
</evidence>
<dbReference type="Pfam" id="PF07534">
    <property type="entry name" value="TLD"/>
    <property type="match status" value="1"/>
</dbReference>
<dbReference type="PROSITE" id="PS51886">
    <property type="entry name" value="TLDC"/>
    <property type="match status" value="1"/>
</dbReference>
<evidence type="ECO:0000256" key="5">
    <source>
        <dbReference type="ARBA" id="ARBA00023136"/>
    </source>
</evidence>
<dbReference type="PANTHER" id="PTHR23354">
    <property type="entry name" value="NUCLEOLAR PROTEIN 7/ESTROGEN RECEPTOR COACTIVATOR-RELATED"/>
    <property type="match status" value="1"/>
</dbReference>
<evidence type="ECO:0000313" key="13">
    <source>
        <dbReference type="Proteomes" id="UP001217089"/>
    </source>
</evidence>
<evidence type="ECO:0000256" key="10">
    <source>
        <dbReference type="SAM" id="MobiDB-lite"/>
    </source>
</evidence>
<organism evidence="12 13">
    <name type="scientific">Tegillarca granosa</name>
    <name type="common">Malaysian cockle</name>
    <name type="synonym">Anadara granosa</name>
    <dbReference type="NCBI Taxonomy" id="220873"/>
    <lineage>
        <taxon>Eukaryota</taxon>
        <taxon>Metazoa</taxon>
        <taxon>Spiralia</taxon>
        <taxon>Lophotrochozoa</taxon>
        <taxon>Mollusca</taxon>
        <taxon>Bivalvia</taxon>
        <taxon>Autobranchia</taxon>
        <taxon>Pteriomorphia</taxon>
        <taxon>Arcoida</taxon>
        <taxon>Arcoidea</taxon>
        <taxon>Arcidae</taxon>
        <taxon>Tegillarca</taxon>
    </lineage>
</organism>
<feature type="region of interest" description="Disordered" evidence="10">
    <location>
        <begin position="443"/>
        <end position="473"/>
    </location>
</feature>
<dbReference type="Proteomes" id="UP001217089">
    <property type="component" value="Unassembled WGS sequence"/>
</dbReference>
<evidence type="ECO:0000313" key="12">
    <source>
        <dbReference type="EMBL" id="KAJ8302653.1"/>
    </source>
</evidence>
<dbReference type="InterPro" id="IPR006571">
    <property type="entry name" value="TLDc_dom"/>
</dbReference>
<keyword evidence="6" id="KW-0458">Lysosome</keyword>
<reference evidence="12 13" key="1">
    <citation type="submission" date="2022-12" db="EMBL/GenBank/DDBJ databases">
        <title>Chromosome-level genome of Tegillarca granosa.</title>
        <authorList>
            <person name="Kim J."/>
        </authorList>
    </citation>
    <scope>NUCLEOTIDE SEQUENCE [LARGE SCALE GENOMIC DNA]</scope>
    <source>
        <strain evidence="12">Teg-2019</strain>
        <tissue evidence="12">Adductor muscle</tissue>
    </source>
</reference>
<evidence type="ECO:0000256" key="9">
    <source>
        <dbReference type="ARBA" id="ARBA00042134"/>
    </source>
</evidence>
<evidence type="ECO:0000256" key="4">
    <source>
        <dbReference type="ARBA" id="ARBA00022490"/>
    </source>
</evidence>
<comment type="caution">
    <text evidence="12">The sequence shown here is derived from an EMBL/GenBank/DDBJ whole genome shotgun (WGS) entry which is preliminary data.</text>
</comment>
<evidence type="ECO:0000256" key="7">
    <source>
        <dbReference type="ARBA" id="ARBA00039594"/>
    </source>
</evidence>
<name>A0ABQ9EHC3_TEGGR</name>
<dbReference type="PANTHER" id="PTHR23354:SF131">
    <property type="entry name" value="MTOR-ASSOCIATED PROTEIN MEAK7"/>
    <property type="match status" value="1"/>
</dbReference>
<dbReference type="EMBL" id="JARBDR010000917">
    <property type="protein sequence ID" value="KAJ8302653.1"/>
    <property type="molecule type" value="Genomic_DNA"/>
</dbReference>
<keyword evidence="13" id="KW-1185">Reference proteome</keyword>
<evidence type="ECO:0000256" key="2">
    <source>
        <dbReference type="ARBA" id="ARBA00004371"/>
    </source>
</evidence>
<feature type="compositionally biased region" description="Basic and acidic residues" evidence="10">
    <location>
        <begin position="443"/>
        <end position="452"/>
    </location>
</feature>
<feature type="compositionally biased region" description="Basic and acidic residues" evidence="10">
    <location>
        <begin position="420"/>
        <end position="431"/>
    </location>
</feature>
<keyword evidence="4" id="KW-0963">Cytoplasm</keyword>
<feature type="domain" description="TLDc" evidence="11">
    <location>
        <begin position="240"/>
        <end position="407"/>
    </location>
</feature>
<keyword evidence="5" id="KW-0472">Membrane</keyword>